<dbReference type="STRING" id="1910958.BTM30_03825"/>
<name>A0A2P7EI48_9SYNE</name>
<evidence type="ECO:0000256" key="2">
    <source>
        <dbReference type="ARBA" id="ARBA00008820"/>
    </source>
</evidence>
<keyword evidence="5 11" id="KW-0812">Transmembrane</keyword>
<evidence type="ECO:0000256" key="1">
    <source>
        <dbReference type="ARBA" id="ARBA00004636"/>
    </source>
</evidence>
<evidence type="ECO:0000256" key="9">
    <source>
        <dbReference type="ARBA" id="ARBA00032768"/>
    </source>
</evidence>
<dbReference type="PANTHER" id="PTHR34803">
    <property type="entry name" value="PHOTOSYSTEM I REACTION CENTER SUBUNIT XI, CHLOROPLASTIC"/>
    <property type="match status" value="1"/>
</dbReference>
<comment type="caution">
    <text evidence="13">The sequence shown here is derived from an EMBL/GenBank/DDBJ whole genome shotgun (WGS) entry which is preliminary data.</text>
</comment>
<comment type="caution">
    <text evidence="11">Lacks conserved residue(s) required for the propagation of feature annotation.</text>
</comment>
<accession>A0A2P7EI48</accession>
<keyword evidence="11" id="KW-0793">Thylakoid</keyword>
<dbReference type="RefSeq" id="WP_106498648.1">
    <property type="nucleotide sequence ID" value="NZ_PXVC01000001.1"/>
</dbReference>
<evidence type="ECO:0000313" key="14">
    <source>
        <dbReference type="Proteomes" id="UP000240206"/>
    </source>
</evidence>
<organism evidence="13 14">
    <name type="scientific">Synechococcus lacustris str. Tous</name>
    <dbReference type="NCBI Taxonomy" id="1910958"/>
    <lineage>
        <taxon>Bacteria</taxon>
        <taxon>Bacillati</taxon>
        <taxon>Cyanobacteriota</taxon>
        <taxon>Cyanophyceae</taxon>
        <taxon>Synechococcales</taxon>
        <taxon>Synechococcaceae</taxon>
        <taxon>Synechococcus</taxon>
    </lineage>
</organism>
<dbReference type="EMBL" id="PXVC01000001">
    <property type="protein sequence ID" value="PSI02857.1"/>
    <property type="molecule type" value="Genomic_DNA"/>
</dbReference>
<proteinExistence type="inferred from homology"/>
<dbReference type="InterPro" id="IPR036592">
    <property type="entry name" value="PSI_PsaL_sf"/>
</dbReference>
<comment type="similarity">
    <text evidence="2 11">Belongs to the PsaL family.</text>
</comment>
<evidence type="ECO:0000256" key="3">
    <source>
        <dbReference type="ARBA" id="ARBA00019514"/>
    </source>
</evidence>
<evidence type="ECO:0000256" key="6">
    <source>
        <dbReference type="ARBA" id="ARBA00022836"/>
    </source>
</evidence>
<evidence type="ECO:0000256" key="10">
    <source>
        <dbReference type="ARBA" id="ARBA00033437"/>
    </source>
</evidence>
<dbReference type="GO" id="GO:0015979">
    <property type="term" value="P:photosynthesis"/>
    <property type="evidence" value="ECO:0007669"/>
    <property type="project" value="UniProtKB-UniRule"/>
</dbReference>
<evidence type="ECO:0000256" key="11">
    <source>
        <dbReference type="HAMAP-Rule" id="MF_00447"/>
    </source>
</evidence>
<comment type="subcellular location">
    <subcellularLocation>
        <location evidence="1 11">Cellular thylakoid membrane</location>
        <topology evidence="1 11">Multi-pass membrane protein</topology>
    </subcellularLocation>
</comment>
<evidence type="ECO:0000256" key="5">
    <source>
        <dbReference type="ARBA" id="ARBA00022692"/>
    </source>
</evidence>
<evidence type="ECO:0000259" key="12">
    <source>
        <dbReference type="Pfam" id="PF02605"/>
    </source>
</evidence>
<dbReference type="SUPFAM" id="SSF81568">
    <property type="entry name" value="Photosystem I reaction center subunit XI, PsaL"/>
    <property type="match status" value="1"/>
</dbReference>
<dbReference type="PANTHER" id="PTHR34803:SF2">
    <property type="entry name" value="PHOTOSYSTEM I REACTION CENTER SUBUNIT XI, CHLOROPLASTIC"/>
    <property type="match status" value="1"/>
</dbReference>
<dbReference type="Proteomes" id="UP000240206">
    <property type="component" value="Unassembled WGS sequence"/>
</dbReference>
<keyword evidence="4 11" id="KW-0602">Photosynthesis</keyword>
<evidence type="ECO:0000313" key="13">
    <source>
        <dbReference type="EMBL" id="PSI02857.1"/>
    </source>
</evidence>
<dbReference type="Gene3D" id="1.20.1240.10">
    <property type="entry name" value="Photosystem I PsaL, reaction centre subunit XI"/>
    <property type="match status" value="1"/>
</dbReference>
<keyword evidence="14" id="KW-1185">Reference proteome</keyword>
<keyword evidence="7 11" id="KW-1133">Transmembrane helix</keyword>
<dbReference type="HAMAP" id="MF_00447">
    <property type="entry name" value="PSI_PsaL"/>
    <property type="match status" value="1"/>
</dbReference>
<dbReference type="GO" id="GO:0009538">
    <property type="term" value="C:photosystem I reaction center"/>
    <property type="evidence" value="ECO:0007669"/>
    <property type="project" value="InterPro"/>
</dbReference>
<dbReference type="InterPro" id="IPR022980">
    <property type="entry name" value="PSI_suXI"/>
</dbReference>
<feature type="domain" description="Photosystem I PsaL reaction centre subunit XI" evidence="12">
    <location>
        <begin position="5"/>
        <end position="145"/>
    </location>
</feature>
<dbReference type="InterPro" id="IPR003757">
    <property type="entry name" value="PSI_PsaL"/>
</dbReference>
<dbReference type="GO" id="GO:0031676">
    <property type="term" value="C:plasma membrane-derived thylakoid membrane"/>
    <property type="evidence" value="ECO:0007669"/>
    <property type="project" value="UniProtKB-SubCell"/>
</dbReference>
<sequence>MTVTPVADPCVGNLATPVNSSWFTKAFLNALPAYRPSLSPNRRGLEVGMAHGFFLYGPFSICGPLRNTDYAATAGLLAAVGLVSILTVCLSIYGTAGRGPNVQPPDATIDNPPADLFTKAGWAEFASGFWLGGCGGAAFAWFLAGTTLVSPLVNIAGGVWSVG</sequence>
<feature type="transmembrane region" description="Helical" evidence="11">
    <location>
        <begin position="70"/>
        <end position="93"/>
    </location>
</feature>
<evidence type="ECO:0000256" key="4">
    <source>
        <dbReference type="ARBA" id="ARBA00022531"/>
    </source>
</evidence>
<protein>
    <recommendedName>
        <fullName evidence="3 11">Photosystem I reaction center subunit XI</fullName>
    </recommendedName>
    <alternativeName>
        <fullName evidence="9 11">PSI subunit V</fullName>
    </alternativeName>
    <alternativeName>
        <fullName evidence="10 11">PSI-L</fullName>
    </alternativeName>
</protein>
<dbReference type="AlphaFoldDB" id="A0A2P7EI48"/>
<evidence type="ECO:0000256" key="7">
    <source>
        <dbReference type="ARBA" id="ARBA00022989"/>
    </source>
</evidence>
<keyword evidence="8 11" id="KW-0472">Membrane</keyword>
<keyword evidence="6 11" id="KW-0603">Photosystem I</keyword>
<gene>
    <name evidence="11" type="primary">psaL</name>
    <name evidence="13" type="ORF">C7K08_00240</name>
</gene>
<reference evidence="14" key="1">
    <citation type="submission" date="2018-03" db="EMBL/GenBank/DDBJ databases">
        <title>Ecological and genomic features of two cosmopolitan and abundant freshwater picocyanobacteria.</title>
        <authorList>
            <person name="Cabello-Yeves P.J."/>
            <person name="Picazo A."/>
            <person name="Camacho A."/>
            <person name="Callieri C."/>
            <person name="Rosselli R."/>
            <person name="Roda-Garcia J."/>
            <person name="Coutinho F.H."/>
            <person name="Rodriguez-Valera F."/>
        </authorList>
    </citation>
    <scope>NUCLEOTIDE SEQUENCE [LARGE SCALE GENOMIC DNA]</scope>
    <source>
        <strain evidence="14">Tous</strain>
    </source>
</reference>
<evidence type="ECO:0000256" key="8">
    <source>
        <dbReference type="ARBA" id="ARBA00023136"/>
    </source>
</evidence>
<dbReference type="Pfam" id="PF02605">
    <property type="entry name" value="PsaL"/>
    <property type="match status" value="1"/>
</dbReference>